<dbReference type="Proteomes" id="UP000054477">
    <property type="component" value="Unassembled WGS sequence"/>
</dbReference>
<evidence type="ECO:0000313" key="2">
    <source>
        <dbReference type="Proteomes" id="UP000054477"/>
    </source>
</evidence>
<reference evidence="1 2" key="1">
    <citation type="submission" date="2014-04" db="EMBL/GenBank/DDBJ databases">
        <authorList>
            <consortium name="DOE Joint Genome Institute"/>
            <person name="Kuo A."/>
            <person name="Kohler A."/>
            <person name="Nagy L.G."/>
            <person name="Floudas D."/>
            <person name="Copeland A."/>
            <person name="Barry K.W."/>
            <person name="Cichocki N."/>
            <person name="Veneault-Fourrey C."/>
            <person name="LaButti K."/>
            <person name="Lindquist E.A."/>
            <person name="Lipzen A."/>
            <person name="Lundell T."/>
            <person name="Morin E."/>
            <person name="Murat C."/>
            <person name="Sun H."/>
            <person name="Tunlid A."/>
            <person name="Henrissat B."/>
            <person name="Grigoriev I.V."/>
            <person name="Hibbett D.S."/>
            <person name="Martin F."/>
            <person name="Nordberg H.P."/>
            <person name="Cantor M.N."/>
            <person name="Hua S.X."/>
        </authorList>
    </citation>
    <scope>NUCLEOTIDE SEQUENCE [LARGE SCALE GENOMIC DNA]</scope>
    <source>
        <strain evidence="1 2">LaAM-08-1</strain>
    </source>
</reference>
<proteinExistence type="predicted"/>
<sequence length="118" mass="13252">MSHMRHICAASVLILIPRPRYQPKSKAVHIIVYTCLCSHRIPCPTCSTYVPQIIPRPEYQPKREARALVNHDTLYGRAGPCSTLQCTYLSCKRGVCDSSYCGVRGPWEIVCRSTSQAV</sequence>
<reference evidence="2" key="2">
    <citation type="submission" date="2015-01" db="EMBL/GenBank/DDBJ databases">
        <title>Evolutionary Origins and Diversification of the Mycorrhizal Mutualists.</title>
        <authorList>
            <consortium name="DOE Joint Genome Institute"/>
            <consortium name="Mycorrhizal Genomics Consortium"/>
            <person name="Kohler A."/>
            <person name="Kuo A."/>
            <person name="Nagy L.G."/>
            <person name="Floudas D."/>
            <person name="Copeland A."/>
            <person name="Barry K.W."/>
            <person name="Cichocki N."/>
            <person name="Veneault-Fourrey C."/>
            <person name="LaButti K."/>
            <person name="Lindquist E.A."/>
            <person name="Lipzen A."/>
            <person name="Lundell T."/>
            <person name="Morin E."/>
            <person name="Murat C."/>
            <person name="Riley R."/>
            <person name="Ohm R."/>
            <person name="Sun H."/>
            <person name="Tunlid A."/>
            <person name="Henrissat B."/>
            <person name="Grigoriev I.V."/>
            <person name="Hibbett D.S."/>
            <person name="Martin F."/>
        </authorList>
    </citation>
    <scope>NUCLEOTIDE SEQUENCE [LARGE SCALE GENOMIC DNA]</scope>
    <source>
        <strain evidence="2">LaAM-08-1</strain>
    </source>
</reference>
<organism evidence="1 2">
    <name type="scientific">Laccaria amethystina LaAM-08-1</name>
    <dbReference type="NCBI Taxonomy" id="1095629"/>
    <lineage>
        <taxon>Eukaryota</taxon>
        <taxon>Fungi</taxon>
        <taxon>Dikarya</taxon>
        <taxon>Basidiomycota</taxon>
        <taxon>Agaricomycotina</taxon>
        <taxon>Agaricomycetes</taxon>
        <taxon>Agaricomycetidae</taxon>
        <taxon>Agaricales</taxon>
        <taxon>Agaricineae</taxon>
        <taxon>Hydnangiaceae</taxon>
        <taxon>Laccaria</taxon>
    </lineage>
</organism>
<dbReference type="HOGENOM" id="CLU_2073531_0_0_1"/>
<name>A0A0C9XIF2_9AGAR</name>
<keyword evidence="2" id="KW-1185">Reference proteome</keyword>
<gene>
    <name evidence="1" type="ORF">K443DRAFT_312926</name>
</gene>
<dbReference type="EMBL" id="KN838738">
    <property type="protein sequence ID" value="KIJ95942.1"/>
    <property type="molecule type" value="Genomic_DNA"/>
</dbReference>
<accession>A0A0C9XIF2</accession>
<protein>
    <submittedName>
        <fullName evidence="1">Uncharacterized protein</fullName>
    </submittedName>
</protein>
<dbReference type="AlphaFoldDB" id="A0A0C9XIF2"/>
<evidence type="ECO:0000313" key="1">
    <source>
        <dbReference type="EMBL" id="KIJ95942.1"/>
    </source>
</evidence>